<evidence type="ECO:0008006" key="6">
    <source>
        <dbReference type="Google" id="ProtNLM"/>
    </source>
</evidence>
<feature type="domain" description="BTB" evidence="1">
    <location>
        <begin position="146"/>
        <end position="219"/>
    </location>
</feature>
<evidence type="ECO:0000313" key="4">
    <source>
        <dbReference type="EMBL" id="GES81053.1"/>
    </source>
</evidence>
<reference evidence="3 5" key="1">
    <citation type="submission" date="2017-11" db="EMBL/GenBank/DDBJ databases">
        <title>The genome of Rhizophagus clarus HR1 reveals common genetic basis of auxotrophy among arbuscular mycorrhizal fungi.</title>
        <authorList>
            <person name="Kobayashi Y."/>
        </authorList>
    </citation>
    <scope>NUCLEOTIDE SEQUENCE [LARGE SCALE GENOMIC DNA]</scope>
    <source>
        <strain evidence="3 5">HR1</strain>
    </source>
</reference>
<dbReference type="Pfam" id="PF07534">
    <property type="entry name" value="TLD"/>
    <property type="match status" value="1"/>
</dbReference>
<evidence type="ECO:0000259" key="2">
    <source>
        <dbReference type="PROSITE" id="PS51886"/>
    </source>
</evidence>
<dbReference type="CDD" id="cd18186">
    <property type="entry name" value="BTB_POZ_ZBTB_KLHL-like"/>
    <property type="match status" value="2"/>
</dbReference>
<sequence>MSHERLQEVANDYEKLFETGEEHDVVIYAGQIKNDNVIRAHSIILRTRCQYFRAELSKEIIEKKDGKFILRELNISYRYLLIIIRYIYCGKIDLEKLQSLGTLTLLNNIKVFNIESLTSCIKEHFTKNRVKFIRQNEKLFETGEGYDVTIYAGQNENVKEIHAHSIILKTRSQYFRAEFSKNNVEIKEEIYIFRKPNILPQYLTIIVRYIYCEKIDLTKLQGFDMLNFLKIVQIFDIKPLMIYTKEHLIKDQYDFLRQNFVEFLECTYQNELLSEVYDICLESICETPQILFCSDKFVNLKAHIMELLLKRDDLLSDEIDIWNGLIKWGLAQHSNISQDTTKWNKEQITMMEKTLHRFIPLIRFYDISSEDFFYKVLPYRVLLPNQLVYKVQEFHMVPNKRLNVDIQSPRLKIVYDTFGSDLINSKHFALFASWINKKNVSVKKIPYKFILLYRASRDGMTVKEFHSKCDNKKSNILVIKIKNSNQMVGGYNPISWKIRNKFGCTQYSFIFLFDNYKNTETGKFSRVINQEYAIRCSDDKLQFGSCNPDISDSSDIMVNDNGKCVSFPNDYSDIGIPRNFDAEDIEVFQVVEIYRK</sequence>
<dbReference type="EMBL" id="BEXD01001224">
    <property type="protein sequence ID" value="GBB93013.1"/>
    <property type="molecule type" value="Genomic_DNA"/>
</dbReference>
<dbReference type="PANTHER" id="PTHR24410:SF23">
    <property type="entry name" value="BTB DOMAIN-CONTAINING PROTEIN-RELATED"/>
    <property type="match status" value="1"/>
</dbReference>
<dbReference type="AlphaFoldDB" id="A0A2Z6QRG1"/>
<dbReference type="Pfam" id="PF00651">
    <property type="entry name" value="BTB"/>
    <property type="match status" value="2"/>
</dbReference>
<dbReference type="Proteomes" id="UP000247702">
    <property type="component" value="Unassembled WGS sequence"/>
</dbReference>
<dbReference type="PANTHER" id="PTHR24410">
    <property type="entry name" value="HL07962P-RELATED"/>
    <property type="match status" value="1"/>
</dbReference>
<organism evidence="3 5">
    <name type="scientific">Rhizophagus clarus</name>
    <dbReference type="NCBI Taxonomy" id="94130"/>
    <lineage>
        <taxon>Eukaryota</taxon>
        <taxon>Fungi</taxon>
        <taxon>Fungi incertae sedis</taxon>
        <taxon>Mucoromycota</taxon>
        <taxon>Glomeromycotina</taxon>
        <taxon>Glomeromycetes</taxon>
        <taxon>Glomerales</taxon>
        <taxon>Glomeraceae</taxon>
        <taxon>Rhizophagus</taxon>
    </lineage>
</organism>
<dbReference type="Proteomes" id="UP000615446">
    <property type="component" value="Unassembled WGS sequence"/>
</dbReference>
<gene>
    <name evidence="4" type="ORF">RCL2_000831400</name>
    <name evidence="3" type="ORF">RclHR1_00210009</name>
</gene>
<dbReference type="SMART" id="SM00584">
    <property type="entry name" value="TLDc"/>
    <property type="match status" value="1"/>
</dbReference>
<feature type="domain" description="BTB" evidence="1">
    <location>
        <begin position="23"/>
        <end position="96"/>
    </location>
</feature>
<dbReference type="InterPro" id="IPR000210">
    <property type="entry name" value="BTB/POZ_dom"/>
</dbReference>
<evidence type="ECO:0000259" key="1">
    <source>
        <dbReference type="PROSITE" id="PS50097"/>
    </source>
</evidence>
<dbReference type="OrthoDB" id="636773at2759"/>
<dbReference type="InterPro" id="IPR051481">
    <property type="entry name" value="BTB-POZ/Galectin-3-binding"/>
</dbReference>
<feature type="domain" description="TLDc" evidence="2">
    <location>
        <begin position="421"/>
        <end position="591"/>
    </location>
</feature>
<dbReference type="PROSITE" id="PS51886">
    <property type="entry name" value="TLDC"/>
    <property type="match status" value="1"/>
</dbReference>
<dbReference type="PROSITE" id="PS50097">
    <property type="entry name" value="BTB"/>
    <property type="match status" value="2"/>
</dbReference>
<comment type="caution">
    <text evidence="3">The sequence shown here is derived from an EMBL/GenBank/DDBJ whole genome shotgun (WGS) entry which is preliminary data.</text>
</comment>
<proteinExistence type="predicted"/>
<name>A0A2Z6QRG1_9GLOM</name>
<evidence type="ECO:0000313" key="5">
    <source>
        <dbReference type="Proteomes" id="UP000247702"/>
    </source>
</evidence>
<reference evidence="4" key="2">
    <citation type="submission" date="2019-10" db="EMBL/GenBank/DDBJ databases">
        <title>Conservation and host-specific expression of non-tandemly repeated heterogenous ribosome RNA gene in arbuscular mycorrhizal fungi.</title>
        <authorList>
            <person name="Maeda T."/>
            <person name="Kobayashi Y."/>
            <person name="Nakagawa T."/>
            <person name="Ezawa T."/>
            <person name="Yamaguchi K."/>
            <person name="Bino T."/>
            <person name="Nishimoto Y."/>
            <person name="Shigenobu S."/>
            <person name="Kawaguchi M."/>
        </authorList>
    </citation>
    <scope>NUCLEOTIDE SEQUENCE</scope>
    <source>
        <strain evidence="4">HR1</strain>
    </source>
</reference>
<accession>A0A2Z6QRG1</accession>
<dbReference type="Gene3D" id="3.30.710.10">
    <property type="entry name" value="Potassium Channel Kv1.1, Chain A"/>
    <property type="match status" value="2"/>
</dbReference>
<dbReference type="SUPFAM" id="SSF54695">
    <property type="entry name" value="POZ domain"/>
    <property type="match status" value="2"/>
</dbReference>
<dbReference type="SMART" id="SM00225">
    <property type="entry name" value="BTB"/>
    <property type="match status" value="2"/>
</dbReference>
<keyword evidence="5" id="KW-1185">Reference proteome</keyword>
<dbReference type="InterPro" id="IPR006571">
    <property type="entry name" value="TLDc_dom"/>
</dbReference>
<dbReference type="EMBL" id="BLAL01000053">
    <property type="protein sequence ID" value="GES81053.1"/>
    <property type="molecule type" value="Genomic_DNA"/>
</dbReference>
<protein>
    <recommendedName>
        <fullName evidence="6">BTB domain-containing protein</fullName>
    </recommendedName>
</protein>
<evidence type="ECO:0000313" key="3">
    <source>
        <dbReference type="EMBL" id="GBB93013.1"/>
    </source>
</evidence>
<dbReference type="InterPro" id="IPR011333">
    <property type="entry name" value="SKP1/BTB/POZ_sf"/>
</dbReference>